<dbReference type="EMBL" id="LQYG01000089">
    <property type="protein sequence ID" value="KYC60626.1"/>
    <property type="molecule type" value="Genomic_DNA"/>
</dbReference>
<dbReference type="AlphaFoldDB" id="A0A150JTT4"/>
<sequence>MLLRRLQKAPSKYGSYFAGSGIGRESKSPFAALIFAGSGS</sequence>
<evidence type="ECO:0000313" key="1">
    <source>
        <dbReference type="EMBL" id="KYC60626.1"/>
    </source>
</evidence>
<accession>A0A150JTT4</accession>
<comment type="caution">
    <text evidence="1">The sequence shown here is derived from an EMBL/GenBank/DDBJ whole genome shotgun (WGS) entry which is preliminary data.</text>
</comment>
<name>A0A150JTT4_HEYCO</name>
<evidence type="ECO:0000313" key="2">
    <source>
        <dbReference type="Proteomes" id="UP000075288"/>
    </source>
</evidence>
<reference evidence="1 2" key="1">
    <citation type="submission" date="2016-01" db="EMBL/GenBank/DDBJ databases">
        <title>Genome Sequences of Twelve Sporeforming Bacillus Species Isolated from Foods.</title>
        <authorList>
            <person name="Berendsen E.M."/>
            <person name="Wells-Bennik M.H."/>
            <person name="Krawcyk A.O."/>
            <person name="De Jong A."/>
            <person name="Holsappel S."/>
            <person name="Eijlander R.T."/>
            <person name="Kuipers O.P."/>
        </authorList>
    </citation>
    <scope>NUCLEOTIDE SEQUENCE [LARGE SCALE GENOMIC DNA]</scope>
    <source>
        <strain evidence="1 2">B4098</strain>
    </source>
</reference>
<proteinExistence type="predicted"/>
<organism evidence="1 2">
    <name type="scientific">Heyndrickxia coagulans</name>
    <name type="common">Weizmannia coagulans</name>
    <dbReference type="NCBI Taxonomy" id="1398"/>
    <lineage>
        <taxon>Bacteria</taxon>
        <taxon>Bacillati</taxon>
        <taxon>Bacillota</taxon>
        <taxon>Bacilli</taxon>
        <taxon>Bacillales</taxon>
        <taxon>Bacillaceae</taxon>
        <taxon>Heyndrickxia</taxon>
    </lineage>
</organism>
<dbReference type="PATRIC" id="fig|1398.26.peg.782"/>
<protein>
    <submittedName>
        <fullName evidence="1">Uncharacterized protein</fullName>
    </submittedName>
</protein>
<dbReference type="Proteomes" id="UP000075288">
    <property type="component" value="Unassembled WGS sequence"/>
</dbReference>
<gene>
    <name evidence="1" type="ORF">B4098_1551</name>
</gene>